<comment type="caution">
    <text evidence="1">The sequence shown here is derived from an EMBL/GenBank/DDBJ whole genome shotgun (WGS) entry which is preliminary data.</text>
</comment>
<reference evidence="1 2" key="1">
    <citation type="submission" date="2024-10" db="EMBL/GenBank/DDBJ databases">
        <title>The Natural Products Discovery Center: Release of the First 8490 Sequenced Strains for Exploring Actinobacteria Biosynthetic Diversity.</title>
        <authorList>
            <person name="Kalkreuter E."/>
            <person name="Kautsar S.A."/>
            <person name="Yang D."/>
            <person name="Bader C.D."/>
            <person name="Teijaro C.N."/>
            <person name="Fluegel L."/>
            <person name="Davis C.M."/>
            <person name="Simpson J.R."/>
            <person name="Lauterbach L."/>
            <person name="Steele A.D."/>
            <person name="Gui C."/>
            <person name="Meng S."/>
            <person name="Li G."/>
            <person name="Viehrig K."/>
            <person name="Ye F."/>
            <person name="Su P."/>
            <person name="Kiefer A.F."/>
            <person name="Nichols A."/>
            <person name="Cepeda A.J."/>
            <person name="Yan W."/>
            <person name="Fan B."/>
            <person name="Jiang Y."/>
            <person name="Adhikari A."/>
            <person name="Zheng C.-J."/>
            <person name="Schuster L."/>
            <person name="Cowan T.M."/>
            <person name="Smanski M.J."/>
            <person name="Chevrette M.G."/>
            <person name="De Carvalho L.P.S."/>
            <person name="Shen B."/>
        </authorList>
    </citation>
    <scope>NUCLEOTIDE SEQUENCE [LARGE SCALE GENOMIC DNA]</scope>
    <source>
        <strain evidence="1 2">NPDC087689</strain>
    </source>
</reference>
<organism evidence="1 2">
    <name type="scientific">Pseudomonas iridis</name>
    <dbReference type="NCBI Taxonomy" id="2710587"/>
    <lineage>
        <taxon>Bacteria</taxon>
        <taxon>Pseudomonadati</taxon>
        <taxon>Pseudomonadota</taxon>
        <taxon>Gammaproteobacteria</taxon>
        <taxon>Pseudomonadales</taxon>
        <taxon>Pseudomonadaceae</taxon>
        <taxon>Pseudomonas</taxon>
    </lineage>
</organism>
<sequence>MPDRVAWQDFATVDELTMSTATIGQAYNYKVVRHFVIATVFWGVVG</sequence>
<protein>
    <submittedName>
        <fullName evidence="1">Uncharacterized protein</fullName>
    </submittedName>
</protein>
<keyword evidence="2" id="KW-1185">Reference proteome</keyword>
<dbReference type="RefSeq" id="WP_401284553.1">
    <property type="nucleotide sequence ID" value="NZ_JBIUVY010000001.1"/>
</dbReference>
<gene>
    <name evidence="1" type="ORF">ACIOUF_01360</name>
</gene>
<name>A0ABW8DCS0_9PSED</name>
<dbReference type="Proteomes" id="UP001617296">
    <property type="component" value="Unassembled WGS sequence"/>
</dbReference>
<evidence type="ECO:0000313" key="1">
    <source>
        <dbReference type="EMBL" id="MFJ2285009.1"/>
    </source>
</evidence>
<evidence type="ECO:0000313" key="2">
    <source>
        <dbReference type="Proteomes" id="UP001617296"/>
    </source>
</evidence>
<dbReference type="EMBL" id="JBIUVY010000001">
    <property type="protein sequence ID" value="MFJ2285009.1"/>
    <property type="molecule type" value="Genomic_DNA"/>
</dbReference>
<accession>A0ABW8DCS0</accession>
<feature type="non-terminal residue" evidence="1">
    <location>
        <position position="46"/>
    </location>
</feature>
<proteinExistence type="predicted"/>